<feature type="domain" description="HTH merR-type" evidence="1">
    <location>
        <begin position="12"/>
        <end position="80"/>
    </location>
</feature>
<dbReference type="EMBL" id="CAJVCE010000005">
    <property type="protein sequence ID" value="CAG7635713.1"/>
    <property type="molecule type" value="Genomic_DNA"/>
</dbReference>
<organism evidence="2 3">
    <name type="scientific">Paenibacillus allorhizosphaerae</name>
    <dbReference type="NCBI Taxonomy" id="2849866"/>
    <lineage>
        <taxon>Bacteria</taxon>
        <taxon>Bacillati</taxon>
        <taxon>Bacillota</taxon>
        <taxon>Bacilli</taxon>
        <taxon>Bacillales</taxon>
        <taxon>Paenibacillaceae</taxon>
        <taxon>Paenibacillus</taxon>
    </lineage>
</organism>
<name>A0ABN7TMD9_9BACL</name>
<dbReference type="PANTHER" id="PTHR30204:SF15">
    <property type="entry name" value="BLL5018 PROTEIN"/>
    <property type="match status" value="1"/>
</dbReference>
<dbReference type="PROSITE" id="PS50937">
    <property type="entry name" value="HTH_MERR_2"/>
    <property type="match status" value="1"/>
</dbReference>
<dbReference type="InterPro" id="IPR047057">
    <property type="entry name" value="MerR_fam"/>
</dbReference>
<dbReference type="SMART" id="SM00422">
    <property type="entry name" value="HTH_MERR"/>
    <property type="match status" value="1"/>
</dbReference>
<dbReference type="InterPro" id="IPR000551">
    <property type="entry name" value="MerR-type_HTH_dom"/>
</dbReference>
<protein>
    <recommendedName>
        <fullName evidence="1">HTH merR-type domain-containing protein</fullName>
    </recommendedName>
</protein>
<evidence type="ECO:0000313" key="2">
    <source>
        <dbReference type="EMBL" id="CAG7635713.1"/>
    </source>
</evidence>
<evidence type="ECO:0000313" key="3">
    <source>
        <dbReference type="Proteomes" id="UP000730618"/>
    </source>
</evidence>
<keyword evidence="3" id="KW-1185">Reference proteome</keyword>
<dbReference type="PANTHER" id="PTHR30204">
    <property type="entry name" value="REDOX-CYCLING DRUG-SENSING TRANSCRIPTIONAL ACTIVATOR SOXR"/>
    <property type="match status" value="1"/>
</dbReference>
<accession>A0ABN7TMD9</accession>
<gene>
    <name evidence="2" type="ORF">PAECIP111802_02171</name>
</gene>
<dbReference type="Proteomes" id="UP000730618">
    <property type="component" value="Unassembled WGS sequence"/>
</dbReference>
<sequence>MNMPEDQNITRVLSIGSVSKQLEVPPGTVRQWEQDFMLNIPRTPNNVRYYTFRDIELLQKIKKMCDNGDTVETIRQQLKEASPQISQAPSTPEAVIPDLTRIVQDLNERVLRIQQLLETLPAIMKSAVAEGMKTERKAAVKPIEIEPHSAAPIADLAEEGGKLAPDTTRLYVAALPLSEKKKKTTWRKNGRNKKETGKR</sequence>
<comment type="caution">
    <text evidence="2">The sequence shown here is derived from an EMBL/GenBank/DDBJ whole genome shotgun (WGS) entry which is preliminary data.</text>
</comment>
<evidence type="ECO:0000259" key="1">
    <source>
        <dbReference type="PROSITE" id="PS50937"/>
    </source>
</evidence>
<proteinExistence type="predicted"/>
<dbReference type="Pfam" id="PF13411">
    <property type="entry name" value="MerR_1"/>
    <property type="match status" value="1"/>
</dbReference>
<reference evidence="2 3" key="1">
    <citation type="submission" date="2021-06" db="EMBL/GenBank/DDBJ databases">
        <authorList>
            <person name="Criscuolo A."/>
        </authorList>
    </citation>
    <scope>NUCLEOTIDE SEQUENCE [LARGE SCALE GENOMIC DNA]</scope>
    <source>
        <strain evidence="3">CIP 111802</strain>
    </source>
</reference>